<keyword evidence="3" id="KW-1185">Reference proteome</keyword>
<comment type="caution">
    <text evidence="2">The sequence shown here is derived from an EMBL/GenBank/DDBJ whole genome shotgun (WGS) entry which is preliminary data.</text>
</comment>
<sequence length="72" mass="6863">MAMAAPGNGEGDAAPGNDEGVAAPVNGGRDAGLDGGVGSDEAPVNCASDAGLEQRKSEEQGVQEACASCSEG</sequence>
<dbReference type="AlphaFoldDB" id="A0AAE0ERE3"/>
<evidence type="ECO:0000313" key="3">
    <source>
        <dbReference type="Proteomes" id="UP001190700"/>
    </source>
</evidence>
<organism evidence="2 3">
    <name type="scientific">Cymbomonas tetramitiformis</name>
    <dbReference type="NCBI Taxonomy" id="36881"/>
    <lineage>
        <taxon>Eukaryota</taxon>
        <taxon>Viridiplantae</taxon>
        <taxon>Chlorophyta</taxon>
        <taxon>Pyramimonadophyceae</taxon>
        <taxon>Pyramimonadales</taxon>
        <taxon>Pyramimonadaceae</taxon>
        <taxon>Cymbomonas</taxon>
    </lineage>
</organism>
<reference evidence="2 3" key="1">
    <citation type="journal article" date="2015" name="Genome Biol. Evol.">
        <title>Comparative Genomics of a Bacterivorous Green Alga Reveals Evolutionary Causalities and Consequences of Phago-Mixotrophic Mode of Nutrition.</title>
        <authorList>
            <person name="Burns J.A."/>
            <person name="Paasch A."/>
            <person name="Narechania A."/>
            <person name="Kim E."/>
        </authorList>
    </citation>
    <scope>NUCLEOTIDE SEQUENCE [LARGE SCALE GENOMIC DNA]</scope>
    <source>
        <strain evidence="2 3">PLY_AMNH</strain>
    </source>
</reference>
<feature type="compositionally biased region" description="Gly residues" evidence="1">
    <location>
        <begin position="29"/>
        <end position="38"/>
    </location>
</feature>
<evidence type="ECO:0000256" key="1">
    <source>
        <dbReference type="SAM" id="MobiDB-lite"/>
    </source>
</evidence>
<dbReference type="EMBL" id="LGRX02035166">
    <property type="protein sequence ID" value="KAK3236065.1"/>
    <property type="molecule type" value="Genomic_DNA"/>
</dbReference>
<feature type="region of interest" description="Disordered" evidence="1">
    <location>
        <begin position="1"/>
        <end position="61"/>
    </location>
</feature>
<evidence type="ECO:0000313" key="2">
    <source>
        <dbReference type="EMBL" id="KAK3236065.1"/>
    </source>
</evidence>
<dbReference type="Proteomes" id="UP001190700">
    <property type="component" value="Unassembled WGS sequence"/>
</dbReference>
<gene>
    <name evidence="2" type="ORF">CYMTET_53781</name>
</gene>
<proteinExistence type="predicted"/>
<protein>
    <submittedName>
        <fullName evidence="2">Uncharacterized protein</fullName>
    </submittedName>
</protein>
<name>A0AAE0ERE3_9CHLO</name>
<accession>A0AAE0ERE3</accession>